<accession>A0A9D3SQI9</accession>
<feature type="region of interest" description="Disordered" evidence="3">
    <location>
        <begin position="136"/>
        <end position="155"/>
    </location>
</feature>
<dbReference type="SUPFAM" id="SSF52047">
    <property type="entry name" value="RNI-like"/>
    <property type="match status" value="1"/>
</dbReference>
<feature type="region of interest" description="Disordered" evidence="3">
    <location>
        <begin position="19"/>
        <end position="96"/>
    </location>
</feature>
<dbReference type="InterPro" id="IPR001611">
    <property type="entry name" value="Leu-rich_rpt"/>
</dbReference>
<keyword evidence="2" id="KW-0677">Repeat</keyword>
<dbReference type="Gene3D" id="3.80.10.10">
    <property type="entry name" value="Ribonuclease Inhibitor"/>
    <property type="match status" value="1"/>
</dbReference>
<evidence type="ECO:0000256" key="2">
    <source>
        <dbReference type="ARBA" id="ARBA00022737"/>
    </source>
</evidence>
<keyword evidence="1" id="KW-0433">Leucine-rich repeat</keyword>
<dbReference type="PANTHER" id="PTHR24106">
    <property type="entry name" value="NACHT, LRR AND CARD DOMAINS-CONTAINING"/>
    <property type="match status" value="1"/>
</dbReference>
<feature type="compositionally biased region" description="Basic and acidic residues" evidence="3">
    <location>
        <begin position="74"/>
        <end position="84"/>
    </location>
</feature>
<name>A0A9D3SQI9_9TELE</name>
<feature type="compositionally biased region" description="Basic and acidic residues" evidence="3">
    <location>
        <begin position="37"/>
        <end position="48"/>
    </location>
</feature>
<gene>
    <name evidence="4" type="ORF">KOW79_003681</name>
</gene>
<keyword evidence="5" id="KW-1185">Reference proteome</keyword>
<sequence length="257" mass="29061">MRELWQCKVSTKTFRSAFIPDEHTFKKTQHSPVKMSSPDEKDERHQNERPASPKPSAVSMRSHHSMGAPIVFQGEKESSSRKTPEASAVSMRSHHSMGAPIVFQGEKERDEHGITNPSMVLDADSQDLSQEYPAGHIRGQRTKDKEHQNSNEELHPVWNQRFKSKMQKKFQMINEGIPMQGKSRCLRLKSPQCKLEILWLHDCNITVEGCVALAAALSLKSHLKELDLSSNDLGDQGVKLLSDIKEDGKNTLEKLEV</sequence>
<comment type="caution">
    <text evidence="4">The sequence shown here is derived from an EMBL/GenBank/DDBJ whole genome shotgun (WGS) entry which is preliminary data.</text>
</comment>
<dbReference type="SMART" id="SM00368">
    <property type="entry name" value="LRR_RI"/>
    <property type="match status" value="2"/>
</dbReference>
<reference evidence="4 5" key="1">
    <citation type="submission" date="2021-06" db="EMBL/GenBank/DDBJ databases">
        <title>Chromosome-level genome assembly of the red-tail catfish (Hemibagrus wyckioides).</title>
        <authorList>
            <person name="Shao F."/>
        </authorList>
    </citation>
    <scope>NUCLEOTIDE SEQUENCE [LARGE SCALE GENOMIC DNA]</scope>
    <source>
        <strain evidence="4">EC202008001</strain>
        <tissue evidence="4">Blood</tissue>
    </source>
</reference>
<proteinExistence type="predicted"/>
<protein>
    <submittedName>
        <fullName evidence="4">Uncharacterized protein</fullName>
    </submittedName>
</protein>
<dbReference type="Pfam" id="PF13516">
    <property type="entry name" value="LRR_6"/>
    <property type="match status" value="2"/>
</dbReference>
<dbReference type="EMBL" id="JAHKSW010000004">
    <property type="protein sequence ID" value="KAG7333546.1"/>
    <property type="molecule type" value="Genomic_DNA"/>
</dbReference>
<dbReference type="AlphaFoldDB" id="A0A9D3SQI9"/>
<evidence type="ECO:0000313" key="4">
    <source>
        <dbReference type="EMBL" id="KAG7333546.1"/>
    </source>
</evidence>
<evidence type="ECO:0000256" key="3">
    <source>
        <dbReference type="SAM" id="MobiDB-lite"/>
    </source>
</evidence>
<evidence type="ECO:0000313" key="5">
    <source>
        <dbReference type="Proteomes" id="UP000824219"/>
    </source>
</evidence>
<dbReference type="OrthoDB" id="120976at2759"/>
<organism evidence="4 5">
    <name type="scientific">Hemibagrus wyckioides</name>
    <dbReference type="NCBI Taxonomy" id="337641"/>
    <lineage>
        <taxon>Eukaryota</taxon>
        <taxon>Metazoa</taxon>
        <taxon>Chordata</taxon>
        <taxon>Craniata</taxon>
        <taxon>Vertebrata</taxon>
        <taxon>Euteleostomi</taxon>
        <taxon>Actinopterygii</taxon>
        <taxon>Neopterygii</taxon>
        <taxon>Teleostei</taxon>
        <taxon>Ostariophysi</taxon>
        <taxon>Siluriformes</taxon>
        <taxon>Bagridae</taxon>
        <taxon>Hemibagrus</taxon>
    </lineage>
</organism>
<dbReference type="Proteomes" id="UP000824219">
    <property type="component" value="Linkage Group LG04"/>
</dbReference>
<dbReference type="InterPro" id="IPR032675">
    <property type="entry name" value="LRR_dom_sf"/>
</dbReference>
<feature type="compositionally biased region" description="Basic and acidic residues" evidence="3">
    <location>
        <begin position="141"/>
        <end position="155"/>
    </location>
</feature>
<evidence type="ECO:0000256" key="1">
    <source>
        <dbReference type="ARBA" id="ARBA00022614"/>
    </source>
</evidence>
<dbReference type="InterPro" id="IPR051261">
    <property type="entry name" value="NLR"/>
</dbReference>